<dbReference type="Proteomes" id="UP001591681">
    <property type="component" value="Unassembled WGS sequence"/>
</dbReference>
<evidence type="ECO:0000259" key="3">
    <source>
        <dbReference type="SMART" id="SM01272"/>
    </source>
</evidence>
<feature type="region of interest" description="Disordered" evidence="2">
    <location>
        <begin position="884"/>
        <end position="1095"/>
    </location>
</feature>
<feature type="compositionally biased region" description="Polar residues" evidence="2">
    <location>
        <begin position="515"/>
        <end position="550"/>
    </location>
</feature>
<reference evidence="4 5" key="1">
    <citation type="submission" date="2024-09" db="EMBL/GenBank/DDBJ databases">
        <title>A chromosome-level genome assembly of Gray's grenadier anchovy, Coilia grayii.</title>
        <authorList>
            <person name="Fu Z."/>
        </authorList>
    </citation>
    <scope>NUCLEOTIDE SEQUENCE [LARGE SCALE GENOMIC DNA]</scope>
    <source>
        <strain evidence="4">G4</strain>
        <tissue evidence="4">Muscle</tissue>
    </source>
</reference>
<feature type="compositionally biased region" description="Basic and acidic residues" evidence="2">
    <location>
        <begin position="401"/>
        <end position="413"/>
    </location>
</feature>
<dbReference type="InterPro" id="IPR009818">
    <property type="entry name" value="PAM2_motif"/>
</dbReference>
<dbReference type="Pfam" id="PF06741">
    <property type="entry name" value="LsmAD"/>
    <property type="match status" value="1"/>
</dbReference>
<organism evidence="4 5">
    <name type="scientific">Coilia grayii</name>
    <name type="common">Gray's grenadier anchovy</name>
    <dbReference type="NCBI Taxonomy" id="363190"/>
    <lineage>
        <taxon>Eukaryota</taxon>
        <taxon>Metazoa</taxon>
        <taxon>Chordata</taxon>
        <taxon>Craniata</taxon>
        <taxon>Vertebrata</taxon>
        <taxon>Euteleostomi</taxon>
        <taxon>Actinopterygii</taxon>
        <taxon>Neopterygii</taxon>
        <taxon>Teleostei</taxon>
        <taxon>Clupei</taxon>
        <taxon>Clupeiformes</taxon>
        <taxon>Clupeoidei</taxon>
        <taxon>Engraulidae</taxon>
        <taxon>Coilinae</taxon>
        <taxon>Coilia</taxon>
    </lineage>
</organism>
<dbReference type="InterPro" id="IPR009604">
    <property type="entry name" value="LsmAD_domain"/>
</dbReference>
<dbReference type="Pfam" id="PF07145">
    <property type="entry name" value="PAM2"/>
    <property type="match status" value="1"/>
</dbReference>
<name>A0ABD1IV71_9TELE</name>
<feature type="compositionally biased region" description="Low complexity" evidence="2">
    <location>
        <begin position="905"/>
        <end position="918"/>
    </location>
</feature>
<feature type="domain" description="LsmAD" evidence="3">
    <location>
        <begin position="280"/>
        <end position="349"/>
    </location>
</feature>
<keyword evidence="5" id="KW-1185">Reference proteome</keyword>
<dbReference type="PANTHER" id="PTHR12854">
    <property type="entry name" value="ATAXIN 2-RELATED"/>
    <property type="match status" value="1"/>
</dbReference>
<feature type="compositionally biased region" description="Pro residues" evidence="2">
    <location>
        <begin position="427"/>
        <end position="444"/>
    </location>
</feature>
<feature type="compositionally biased region" description="Low complexity" evidence="2">
    <location>
        <begin position="1050"/>
        <end position="1068"/>
    </location>
</feature>
<proteinExistence type="inferred from homology"/>
<feature type="compositionally biased region" description="Polar residues" evidence="2">
    <location>
        <begin position="79"/>
        <end position="115"/>
    </location>
</feature>
<feature type="compositionally biased region" description="Polar residues" evidence="2">
    <location>
        <begin position="594"/>
        <end position="604"/>
    </location>
</feature>
<gene>
    <name evidence="4" type="ORF">ACEWY4_026417</name>
</gene>
<feature type="compositionally biased region" description="Low complexity" evidence="2">
    <location>
        <begin position="939"/>
        <end position="967"/>
    </location>
</feature>
<dbReference type="Pfam" id="PF14438">
    <property type="entry name" value="SM-ATX"/>
    <property type="match status" value="1"/>
</dbReference>
<dbReference type="SMART" id="SM01272">
    <property type="entry name" value="LsmAD"/>
    <property type="match status" value="1"/>
</dbReference>
<dbReference type="InterPro" id="IPR025852">
    <property type="entry name" value="SM_dom_ATX"/>
</dbReference>
<feature type="compositionally biased region" description="Basic and acidic residues" evidence="2">
    <location>
        <begin position="329"/>
        <end position="372"/>
    </location>
</feature>
<dbReference type="AlphaFoldDB" id="A0ABD1IV71"/>
<sequence length="1095" mass="116418">MVDTRPACTLNPARIERSLPRRWCDRPRGFNPQPEDNLVLFATDTSALSSVSVSNPRLEDFGSLTWLVEIFNSAMLKPQQPSSSGRKTSNGTPGSSTMSSTASGINTSNRTTVGRSRSVKPPFQSPPVFEGVYNNARMLHFLTAVVGSTCDVRVKNGTVYEGIFKTLSSRCELAVDAVHRRGEDENSPTPPRREEITDTMIFSPSDLVTMTCRDVDLNYATRDTFTDTAISSGRVNGEHKEKVLQRWEGGDSNGESYDLETDASNGWDANEMFRFNEENYGVKSTYDSSLSMYTVPLERGNSENFRQREARAARLASEIESSPQYRHRVALENDEGRTDEDKFSAVVRDAERERAERERGRESPRDRERGRDSPSGGSREGKYIPLPQRAREMGGAGGGLRGERGGERSERGGRGGGYHPNRSTPPSSSPRPPLPPASGQPPSTPSERGSPLSTRAGYTPSSPPSSHTHAPHSAVPHSHSLPHALADAARPVNGVPSRTSPKSQRPHQPNRPVRPSNTHTHSTAPRSPKSDTPSQDSPLPSTPYMDNSPVSMAKQKPTGPAPLFPVDVNEILKGEAGKERAAEAAAIPDDGKSSKTPSAQQLSQIEELRKFGKEFRLGSSTGGPSSPGAGVGAAGTAPAGAGPGPQPRWRRQAQPGTEPPQPAPRPPSPAEDALPKDKEAPATPAAVSLPLSDRQSPATPQPARTPGADDGRPETAVEAVTDQVKRSTLNPNAKEFNPNKPPIALSKPTSAPTPPRPTPPSPSVVQLQHPAGQGAMYGTPYLSYVSQIHQVQPQQVYQYPMQAVNQGKYPRAKGSVVAQRSDHSSSAPPMLQAASAAGAPLVAPHYPQSYLPYNPTQYGGQQVIQTMSPYPGQPAMYSMLQSGARMLGSGGGHPQALGPPGGPQFPGQNEGPQGPQQGIYAPGSFSHHSGPVHPPQPSSTPTGSQPQPQHTTPSPGQTGQSGPQPQSLYHSGPLSAATPPNLPPGHSSPQASYPLQGYSLHAGPGGLQHPYTTLGQIAQAHVPGPMSGPHPSGTHGPPQMVMLHAPPQAGPGSSQHPQHGPQQGPPQHFAYIGHPQAVPVPPHPPQQLSFHPPGN</sequence>
<evidence type="ECO:0000313" key="4">
    <source>
        <dbReference type="EMBL" id="KAL2078732.1"/>
    </source>
</evidence>
<evidence type="ECO:0000256" key="1">
    <source>
        <dbReference type="ARBA" id="ARBA00007503"/>
    </source>
</evidence>
<feature type="compositionally biased region" description="Polar residues" evidence="2">
    <location>
        <begin position="496"/>
        <end position="507"/>
    </location>
</feature>
<dbReference type="InterPro" id="IPR045117">
    <property type="entry name" value="ATXN2-like"/>
</dbReference>
<dbReference type="EMBL" id="JBHFQA010000023">
    <property type="protein sequence ID" value="KAL2078732.1"/>
    <property type="molecule type" value="Genomic_DNA"/>
</dbReference>
<feature type="compositionally biased region" description="Basic and acidic residues" evidence="2">
    <location>
        <begin position="606"/>
        <end position="616"/>
    </location>
</feature>
<evidence type="ECO:0000313" key="5">
    <source>
        <dbReference type="Proteomes" id="UP001591681"/>
    </source>
</evidence>
<feature type="compositionally biased region" description="Low complexity" evidence="2">
    <location>
        <begin position="464"/>
        <end position="484"/>
    </location>
</feature>
<feature type="compositionally biased region" description="Low complexity" evidence="2">
    <location>
        <begin position="618"/>
        <end position="640"/>
    </location>
</feature>
<dbReference type="PANTHER" id="PTHR12854:SF8">
    <property type="entry name" value="ATAXIN-2-LIKE PROTEIN"/>
    <property type="match status" value="1"/>
</dbReference>
<comment type="caution">
    <text evidence="4">The sequence shown here is derived from an EMBL/GenBank/DDBJ whole genome shotgun (WGS) entry which is preliminary data.</text>
</comment>
<comment type="similarity">
    <text evidence="1">Belongs to the ataxin-2 family.</text>
</comment>
<feature type="region of interest" description="Disordered" evidence="2">
    <location>
        <begin position="326"/>
        <end position="767"/>
    </location>
</feature>
<feature type="compositionally biased region" description="Pro residues" evidence="2">
    <location>
        <begin position="657"/>
        <end position="669"/>
    </location>
</feature>
<feature type="compositionally biased region" description="Pro residues" evidence="2">
    <location>
        <begin position="751"/>
        <end position="762"/>
    </location>
</feature>
<evidence type="ECO:0000256" key="2">
    <source>
        <dbReference type="SAM" id="MobiDB-lite"/>
    </source>
</evidence>
<protein>
    <recommendedName>
        <fullName evidence="3">LsmAD domain-containing protein</fullName>
    </recommendedName>
</protein>
<feature type="compositionally biased region" description="Low complexity" evidence="2">
    <location>
        <begin position="1023"/>
        <end position="1038"/>
    </location>
</feature>
<feature type="compositionally biased region" description="Basic and acidic residues" evidence="2">
    <location>
        <begin position="570"/>
        <end position="582"/>
    </location>
</feature>
<accession>A0ABD1IV71</accession>
<feature type="region of interest" description="Disordered" evidence="2">
    <location>
        <begin position="77"/>
        <end position="126"/>
    </location>
</feature>